<protein>
    <submittedName>
        <fullName evidence="1">Uncharacterized protein</fullName>
    </submittedName>
</protein>
<dbReference type="EMBL" id="JAVDQT010000001">
    <property type="protein sequence ID" value="MDR6430915.1"/>
    <property type="molecule type" value="Genomic_DNA"/>
</dbReference>
<evidence type="ECO:0000313" key="1">
    <source>
        <dbReference type="EMBL" id="MDR6430915.1"/>
    </source>
</evidence>
<proteinExistence type="predicted"/>
<sequence length="39" mass="4420">MLTDKTLLIWYVIMIKNTKSSINPTSTPINRNLSAKLSI</sequence>
<comment type="caution">
    <text evidence="1">The sequence shown here is derived from an EMBL/GenBank/DDBJ whole genome shotgun (WGS) entry which is preliminary data.</text>
</comment>
<accession>A0ABU1M4D0</accession>
<dbReference type="Proteomes" id="UP001184614">
    <property type="component" value="Unassembled WGS sequence"/>
</dbReference>
<organism evidence="1 2">
    <name type="scientific">Brucella pseudogrignonensis</name>
    <dbReference type="NCBI Taxonomy" id="419475"/>
    <lineage>
        <taxon>Bacteria</taxon>
        <taxon>Pseudomonadati</taxon>
        <taxon>Pseudomonadota</taxon>
        <taxon>Alphaproteobacteria</taxon>
        <taxon>Hyphomicrobiales</taxon>
        <taxon>Brucellaceae</taxon>
        <taxon>Brucella/Ochrobactrum group</taxon>
        <taxon>Brucella</taxon>
    </lineage>
</organism>
<reference evidence="1 2" key="1">
    <citation type="submission" date="2023-07" db="EMBL/GenBank/DDBJ databases">
        <title>Sorghum-associated microbial communities from plants grown in Nebraska, USA.</title>
        <authorList>
            <person name="Schachtman D."/>
        </authorList>
    </citation>
    <scope>NUCLEOTIDE SEQUENCE [LARGE SCALE GENOMIC DNA]</scope>
    <source>
        <strain evidence="1 2">DS1730</strain>
    </source>
</reference>
<gene>
    <name evidence="1" type="ORF">J2782_000620</name>
</gene>
<evidence type="ECO:0000313" key="2">
    <source>
        <dbReference type="Proteomes" id="UP001184614"/>
    </source>
</evidence>
<keyword evidence="2" id="KW-1185">Reference proteome</keyword>
<name>A0ABU1M4D0_9HYPH</name>